<evidence type="ECO:0000313" key="2">
    <source>
        <dbReference type="Proteomes" id="UP000002312"/>
    </source>
</evidence>
<evidence type="ECO:0000313" key="1">
    <source>
        <dbReference type="EMBL" id="ADP36617.1"/>
    </source>
</evidence>
<keyword evidence="1" id="KW-0547">Nucleotide-binding</keyword>
<gene>
    <name evidence="1" type="ordered locus">BBPR_1591</name>
</gene>
<dbReference type="OrthoDB" id="9757917at2"/>
<dbReference type="KEGG" id="bbp:BBPR_1591"/>
<dbReference type="HOGENOM" id="CLU_000788_1_0_11"/>
<proteinExistence type="predicted"/>
<reference evidence="1 2" key="1">
    <citation type="journal article" date="2010" name="Proc. Natl. Acad. Sci. U.S.A.">
        <title>Genome analysis of Bifidobacterium bifidum PRL2010 reveals metabolic pathways for host-derived glycan foraging.</title>
        <authorList>
            <person name="Turroni F."/>
            <person name="Bottacini F."/>
            <person name="Foroni E."/>
            <person name="Mulder I."/>
            <person name="Kim J.H."/>
            <person name="Zomer A."/>
            <person name="Sanchez B."/>
            <person name="Bidossi A."/>
            <person name="Ferrarini A."/>
            <person name="Giubellini V."/>
            <person name="Delledonne M."/>
            <person name="Henrissat B."/>
            <person name="Coutinho P."/>
            <person name="Oggioni M."/>
            <person name="Fitzgerald G.F."/>
            <person name="Mills D."/>
            <person name="Margolles A."/>
            <person name="Kelly D."/>
            <person name="van Sinderen D."/>
            <person name="Ventura M."/>
        </authorList>
    </citation>
    <scope>NUCLEOTIDE SEQUENCE [LARGE SCALE GENOMIC DNA]</scope>
    <source>
        <strain evidence="1 2">PRL2010</strain>
    </source>
</reference>
<accession>A0A0H3EBR7</accession>
<keyword evidence="1" id="KW-0067">ATP-binding</keyword>
<dbReference type="PATRIC" id="fig|702459.3.peg.1645"/>
<dbReference type="eggNOG" id="COG1112">
    <property type="taxonomic scope" value="Bacteria"/>
</dbReference>
<dbReference type="RefSeq" id="WP_013390239.1">
    <property type="nucleotide sequence ID" value="NC_014638.1"/>
</dbReference>
<organism evidence="1 2">
    <name type="scientific">Bifidobacterium bifidum (strain PRL2010)</name>
    <dbReference type="NCBI Taxonomy" id="702459"/>
    <lineage>
        <taxon>Bacteria</taxon>
        <taxon>Bacillati</taxon>
        <taxon>Actinomycetota</taxon>
        <taxon>Actinomycetes</taxon>
        <taxon>Bifidobacteriales</taxon>
        <taxon>Bifidobacteriaceae</taxon>
        <taxon>Bifidobacterium</taxon>
    </lineage>
</organism>
<keyword evidence="1" id="KW-0378">Hydrolase</keyword>
<dbReference type="AlphaFoldDB" id="A0A0H3EBR7"/>
<name>A0A0H3EBR7_BIFBP</name>
<dbReference type="GO" id="GO:0004386">
    <property type="term" value="F:helicase activity"/>
    <property type="evidence" value="ECO:0007669"/>
    <property type="project" value="UniProtKB-KW"/>
</dbReference>
<keyword evidence="1" id="KW-0347">Helicase</keyword>
<dbReference type="EMBL" id="CP001840">
    <property type="protein sequence ID" value="ADP36617.1"/>
    <property type="molecule type" value="Genomic_DNA"/>
</dbReference>
<dbReference type="Proteomes" id="UP000002312">
    <property type="component" value="Chromosome"/>
</dbReference>
<protein>
    <submittedName>
        <fullName evidence="1">DNA and RNA helicase related protein</fullName>
    </submittedName>
</protein>
<sequence>MSESMQQAPQSLERMRQWHEQYRAGLVPSPLEDINQLGAKLDLTHAHPSGIAQLFAGGRASLDLLFRDNGMLRAANRRLERVLDEKAAKLRVSGVAELSLTVGVATWDDGAMPVLLYPVSVQSAQDEGDVAVIRFVGHVRLNPAFVTVMREQHVELDERELFNGANYESGTPETSAVFAAITKRAEKVFPDFTIERQIILGCFMSPGSLILAESQHIIDTLAEGATGNTVLDALAGSKEAAEALKDSGAPAFSPFDADPHNEFEVGDVDNAVRYAADMVAAGHSLGVDVVNGRDTADYAAAIASRCVMNGRSVLYVPCIADQKRRFRQAISANELSGQVLDVSDERCNDSIDHQLIAAVGFQPGVASSRFDQIADELVGVRSRLTRYLGDLHCTDKQWGVSAYQTIQNLAEIATLPAHPATRVRLRKETAREIGGHLDEWAAKLRRAGELGEFTLGPEDTAWFKASITSEDEAVTVYQRVVDLLRKLLPLTREQVSSTVQTCGFPIPNTEQEWGRQVQVLKNLRRVLDVFQPEIFERDIDAMIESSKSKAERKAEGTTIGFWERRRHIKEAKSLLRVGAQVENLHDALQVVAKQAAQWRMFVPHGGWPVLPNKLDDIIATQEELARDLTALDAVLSTTVQGGDLESQDFVAVEERLKALFDDHLALDTLPERCRLEHEFQTAGLTELVEDLHTRRVPVESVDAELQLAWWTTVFENIVRASAIISNQDGSALQSAADRFAQVDTEHVRSVGPMVAQESMRRLCEMLFSRTQESNQLHTVLAGKTRIPLSRIRRDHPEILAAAKPIIVATPATLAALTDPTTLADVAIIDAAAHIPAIQLLTIACRAKQVAVLAHRSTVTSPSVKALMELLPSVKVRSHPVRRAPRLAAFLESQGYGEVRYDVTTEPSQGRVAFHKVEANGTPVMATGLVESSQQEIDEVVRIITERAASFNVVPVGYTLTVVTLTDAFRSRLGAELKSLASKNKTMGQFLCHVRIVALPEIAGAQSTDVILSLCYAKTVHGRLLQQFGVLEGEGGRAMLLDALALCDRHLDIVSAFDESDLDDERLHQPGPQLLHAMLRWVEQLDDHVVRPVTITRSNNVLFNDLAERVRSRGLNAAVDYGFDRGLHIPMVVGLPDKPFALAVLTDDAQFMSVQSTRERHRGLMQDLASLGWSVMSVWSVGAFVNPDKEVDAIVSRIGEIYGDVR</sequence>